<evidence type="ECO:0000256" key="8">
    <source>
        <dbReference type="ARBA" id="ARBA00023114"/>
    </source>
</evidence>
<dbReference type="RefSeq" id="WP_163316082.1">
    <property type="nucleotide sequence ID" value="NZ_JAAGAA010000006.1"/>
</dbReference>
<keyword evidence="6 11" id="KW-0732">Signal</keyword>
<accession>A0A6B2KS19</accession>
<evidence type="ECO:0000256" key="11">
    <source>
        <dbReference type="SAM" id="SignalP"/>
    </source>
</evidence>
<dbReference type="InterPro" id="IPR001702">
    <property type="entry name" value="Porin_Gram-ve"/>
</dbReference>
<dbReference type="InterPro" id="IPR050298">
    <property type="entry name" value="Gram-neg_bact_OMP"/>
</dbReference>
<dbReference type="EMBL" id="JAAGAA010000006">
    <property type="protein sequence ID" value="NDV12873.1"/>
    <property type="molecule type" value="Genomic_DNA"/>
</dbReference>
<keyword evidence="3" id="KW-0813">Transport</keyword>
<feature type="signal peptide" evidence="11">
    <location>
        <begin position="1"/>
        <end position="20"/>
    </location>
</feature>
<reference evidence="13 14" key="1">
    <citation type="submission" date="2020-02" db="EMBL/GenBank/DDBJ databases">
        <authorList>
            <person name="Yang Z."/>
        </authorList>
    </citation>
    <scope>NUCLEOTIDE SEQUENCE [LARGE SCALE GENOMIC DNA]</scope>
    <source>
        <strain evidence="13 14">HX-7-9</strain>
    </source>
</reference>
<keyword evidence="10" id="KW-0998">Cell outer membrane</keyword>
<keyword evidence="4" id="KW-1134">Transmembrane beta strand</keyword>
<evidence type="ECO:0000256" key="9">
    <source>
        <dbReference type="ARBA" id="ARBA00023136"/>
    </source>
</evidence>
<dbReference type="Pfam" id="PF13609">
    <property type="entry name" value="Porin_4"/>
    <property type="match status" value="1"/>
</dbReference>
<evidence type="ECO:0000256" key="6">
    <source>
        <dbReference type="ARBA" id="ARBA00022729"/>
    </source>
</evidence>
<gene>
    <name evidence="13" type="ORF">GZH52_08665</name>
</gene>
<dbReference type="Proteomes" id="UP000482578">
    <property type="component" value="Unassembled WGS sequence"/>
</dbReference>
<keyword evidence="8" id="KW-0626">Porin</keyword>
<dbReference type="GO" id="GO:0034220">
    <property type="term" value="P:monoatomic ion transmembrane transport"/>
    <property type="evidence" value="ECO:0007669"/>
    <property type="project" value="InterPro"/>
</dbReference>
<feature type="chain" id="PRO_5025403081" evidence="11">
    <location>
        <begin position="21"/>
        <end position="378"/>
    </location>
</feature>
<evidence type="ECO:0000313" key="13">
    <source>
        <dbReference type="EMBL" id="NDV12873.1"/>
    </source>
</evidence>
<dbReference type="InterPro" id="IPR033900">
    <property type="entry name" value="Gram_neg_porin_domain"/>
</dbReference>
<dbReference type="GO" id="GO:0015288">
    <property type="term" value="F:porin activity"/>
    <property type="evidence" value="ECO:0007669"/>
    <property type="project" value="UniProtKB-KW"/>
</dbReference>
<evidence type="ECO:0000259" key="12">
    <source>
        <dbReference type="Pfam" id="PF13609"/>
    </source>
</evidence>
<keyword evidence="5" id="KW-0812">Transmembrane</keyword>
<dbReference type="PRINTS" id="PR00184">
    <property type="entry name" value="NEISSPPORIN"/>
</dbReference>
<dbReference type="SUPFAM" id="SSF56935">
    <property type="entry name" value="Porins"/>
    <property type="match status" value="1"/>
</dbReference>
<comment type="subunit">
    <text evidence="2">Homotrimer.</text>
</comment>
<dbReference type="GO" id="GO:0046930">
    <property type="term" value="C:pore complex"/>
    <property type="evidence" value="ECO:0007669"/>
    <property type="project" value="UniProtKB-KW"/>
</dbReference>
<comment type="subcellular location">
    <subcellularLocation>
        <location evidence="1">Cell outer membrane</location>
        <topology evidence="1">Multi-pass membrane protein</topology>
    </subcellularLocation>
</comment>
<evidence type="ECO:0000256" key="2">
    <source>
        <dbReference type="ARBA" id="ARBA00011233"/>
    </source>
</evidence>
<dbReference type="PRINTS" id="PR00182">
    <property type="entry name" value="ECOLNEIPORIN"/>
</dbReference>
<dbReference type="AlphaFoldDB" id="A0A6B2KS19"/>
<comment type="caution">
    <text evidence="13">The sequence shown here is derived from an EMBL/GenBank/DDBJ whole genome shotgun (WGS) entry which is preliminary data.</text>
</comment>
<protein>
    <submittedName>
        <fullName evidence="13">Porin</fullName>
    </submittedName>
</protein>
<dbReference type="PANTHER" id="PTHR34501">
    <property type="entry name" value="PROTEIN YDDL-RELATED"/>
    <property type="match status" value="1"/>
</dbReference>
<evidence type="ECO:0000256" key="5">
    <source>
        <dbReference type="ARBA" id="ARBA00022692"/>
    </source>
</evidence>
<sequence>MQKKTLAVALAALFALPAVAQAEVSIYGFMAASVDSAKATGNGDEAKNYKRTTRVNSDNSRIGFKGSEDLGNGLKAVWQIENSLAKYDNAGGDTWAGRNSFVGLSDATFGTLLLGRYDSAYKRLTDTGQDLMVNTTAGNQGATQIFSRGEARYTNSISYTTQSWAGLVAGVSFAADEDGSASKDRWSVAAQYTLEGLKLGLGYDQQKDSYTYAAPKPQEVAARNSFGTTENLEKSKFYKLSASYKIADTLLIAGYEWAQGDTKVGSDLKQDDWTIGVQQNFGKGSVRLSYGKLGKLDGVDNADDYKASQWILGGTYNLSKMTQVYAYATKINNNASQNVNFQNNQITSQKVTIKGESVSVLTRGNDPQAIGAGLRVNF</sequence>
<dbReference type="PANTHER" id="PTHR34501:SF9">
    <property type="entry name" value="MAJOR OUTER MEMBRANE PROTEIN P.IA"/>
    <property type="match status" value="1"/>
</dbReference>
<keyword evidence="9" id="KW-0472">Membrane</keyword>
<feature type="domain" description="Porin" evidence="12">
    <location>
        <begin position="7"/>
        <end position="335"/>
    </location>
</feature>
<evidence type="ECO:0000313" key="14">
    <source>
        <dbReference type="Proteomes" id="UP000482578"/>
    </source>
</evidence>
<proteinExistence type="predicted"/>
<dbReference type="CDD" id="cd00342">
    <property type="entry name" value="gram_neg_porins"/>
    <property type="match status" value="1"/>
</dbReference>
<keyword evidence="7" id="KW-0406">Ion transport</keyword>
<dbReference type="InterPro" id="IPR023614">
    <property type="entry name" value="Porin_dom_sf"/>
</dbReference>
<evidence type="ECO:0000256" key="1">
    <source>
        <dbReference type="ARBA" id="ARBA00004571"/>
    </source>
</evidence>
<name>A0A6B2KS19_9NEIS</name>
<dbReference type="InterPro" id="IPR002299">
    <property type="entry name" value="Porin_Neis"/>
</dbReference>
<dbReference type="Gene3D" id="2.40.160.10">
    <property type="entry name" value="Porin"/>
    <property type="match status" value="1"/>
</dbReference>
<evidence type="ECO:0000256" key="10">
    <source>
        <dbReference type="ARBA" id="ARBA00023237"/>
    </source>
</evidence>
<keyword evidence="14" id="KW-1185">Reference proteome</keyword>
<evidence type="ECO:0000256" key="7">
    <source>
        <dbReference type="ARBA" id="ARBA00023065"/>
    </source>
</evidence>
<evidence type="ECO:0000256" key="4">
    <source>
        <dbReference type="ARBA" id="ARBA00022452"/>
    </source>
</evidence>
<organism evidence="13 14">
    <name type="scientific">Crenobacter caeni</name>
    <dbReference type="NCBI Taxonomy" id="2705474"/>
    <lineage>
        <taxon>Bacteria</taxon>
        <taxon>Pseudomonadati</taxon>
        <taxon>Pseudomonadota</taxon>
        <taxon>Betaproteobacteria</taxon>
        <taxon>Neisseriales</taxon>
        <taxon>Neisseriaceae</taxon>
        <taxon>Crenobacter</taxon>
    </lineage>
</organism>
<evidence type="ECO:0000256" key="3">
    <source>
        <dbReference type="ARBA" id="ARBA00022448"/>
    </source>
</evidence>
<dbReference type="GO" id="GO:0009279">
    <property type="term" value="C:cell outer membrane"/>
    <property type="evidence" value="ECO:0007669"/>
    <property type="project" value="UniProtKB-SubCell"/>
</dbReference>